<dbReference type="Gene3D" id="3.40.50.1820">
    <property type="entry name" value="alpha/beta hydrolase"/>
    <property type="match status" value="1"/>
</dbReference>
<proteinExistence type="predicted"/>
<evidence type="ECO:0000259" key="2">
    <source>
        <dbReference type="Pfam" id="PF07859"/>
    </source>
</evidence>
<dbReference type="InterPro" id="IPR050300">
    <property type="entry name" value="GDXG_lipolytic_enzyme"/>
</dbReference>
<dbReference type="EMBL" id="JAAMPI010000425">
    <property type="protein sequence ID" value="KAF4631618.1"/>
    <property type="molecule type" value="Genomic_DNA"/>
</dbReference>
<dbReference type="OrthoDB" id="5354320at2759"/>
<dbReference type="PANTHER" id="PTHR48081:SF8">
    <property type="entry name" value="ALPHA_BETA HYDROLASE FOLD-3 DOMAIN-CONTAINING PROTEIN-RELATED"/>
    <property type="match status" value="1"/>
</dbReference>
<gene>
    <name evidence="3" type="ORF">G7Y89_g6505</name>
</gene>
<organism evidence="3 4">
    <name type="scientific">Cudoniella acicularis</name>
    <dbReference type="NCBI Taxonomy" id="354080"/>
    <lineage>
        <taxon>Eukaryota</taxon>
        <taxon>Fungi</taxon>
        <taxon>Dikarya</taxon>
        <taxon>Ascomycota</taxon>
        <taxon>Pezizomycotina</taxon>
        <taxon>Leotiomycetes</taxon>
        <taxon>Helotiales</taxon>
        <taxon>Tricladiaceae</taxon>
        <taxon>Cudoniella</taxon>
    </lineage>
</organism>
<dbReference type="SUPFAM" id="SSF53474">
    <property type="entry name" value="alpha/beta-Hydrolases"/>
    <property type="match status" value="1"/>
</dbReference>
<dbReference type="AlphaFoldDB" id="A0A8H4W2D1"/>
<evidence type="ECO:0000313" key="3">
    <source>
        <dbReference type="EMBL" id="KAF4631618.1"/>
    </source>
</evidence>
<dbReference type="InterPro" id="IPR013094">
    <property type="entry name" value="AB_hydrolase_3"/>
</dbReference>
<evidence type="ECO:0000256" key="1">
    <source>
        <dbReference type="ARBA" id="ARBA00022801"/>
    </source>
</evidence>
<dbReference type="Proteomes" id="UP000566819">
    <property type="component" value="Unassembled WGS sequence"/>
</dbReference>
<reference evidence="3 4" key="1">
    <citation type="submission" date="2020-03" db="EMBL/GenBank/DDBJ databases">
        <title>Draft Genome Sequence of Cudoniella acicularis.</title>
        <authorList>
            <person name="Buettner E."/>
            <person name="Kellner H."/>
        </authorList>
    </citation>
    <scope>NUCLEOTIDE SEQUENCE [LARGE SCALE GENOMIC DNA]</scope>
    <source>
        <strain evidence="3 4">DSM 108380</strain>
    </source>
</reference>
<feature type="domain" description="Alpha/beta hydrolase fold-3" evidence="2">
    <location>
        <begin position="98"/>
        <end position="206"/>
    </location>
</feature>
<feature type="domain" description="Alpha/beta hydrolase fold-3" evidence="2">
    <location>
        <begin position="270"/>
        <end position="337"/>
    </location>
</feature>
<comment type="caution">
    <text evidence="3">The sequence shown here is derived from an EMBL/GenBank/DDBJ whole genome shotgun (WGS) entry which is preliminary data.</text>
</comment>
<keyword evidence="1" id="KW-0378">Hydrolase</keyword>
<dbReference type="PANTHER" id="PTHR48081">
    <property type="entry name" value="AB HYDROLASE SUPERFAMILY PROTEIN C4A8.06C"/>
    <property type="match status" value="1"/>
</dbReference>
<sequence length="400" mass="43952">MQKETSRDTLAKGPVWISRAIFPAPPESDLRDSLYFICDQLKNPHQTITPKYEVPLLDVRLEFVGSRSGVPANATEPDMSELEKLERLEKECESDLTILYIHGGALYSSSPAAYRAATARLARTTKSRVASIGYRLTPQNTFPGPVLDALVAYASLLYPPPGAAHSAVPADRIILAGNSTGATLCFAVTKLLLELAKHPSKQHFLFHGRRVSLPLPADLAVARDWADPCDVMPSWLDPNAIDILGVLQPALLPGYSTDSIWPSKPPRDHLYCSAAMLDHKLACPAAVKDWMGAPPMWFACGCLERGVDGNRAVASQAARCGVSVQWNEYEGMIHEFMVILGSFPQTKHCFASWSMACKEFVGGKKKKSQALKFKIPDYKEVVDLGDVKEISPLSFEEVRK</sequence>
<name>A0A8H4W2D1_9HELO</name>
<evidence type="ECO:0000313" key="4">
    <source>
        <dbReference type="Proteomes" id="UP000566819"/>
    </source>
</evidence>
<keyword evidence="4" id="KW-1185">Reference proteome</keyword>
<accession>A0A8H4W2D1</accession>
<dbReference type="Pfam" id="PF07859">
    <property type="entry name" value="Abhydrolase_3"/>
    <property type="match status" value="2"/>
</dbReference>
<dbReference type="GO" id="GO:0016787">
    <property type="term" value="F:hydrolase activity"/>
    <property type="evidence" value="ECO:0007669"/>
    <property type="project" value="UniProtKB-KW"/>
</dbReference>
<dbReference type="InterPro" id="IPR029058">
    <property type="entry name" value="AB_hydrolase_fold"/>
</dbReference>
<protein>
    <recommendedName>
        <fullName evidence="2">Alpha/beta hydrolase fold-3 domain-containing protein</fullName>
    </recommendedName>
</protein>